<dbReference type="OrthoDB" id="7422354at2"/>
<keyword evidence="2" id="KW-0175">Coiled coil</keyword>
<evidence type="ECO:0000313" key="6">
    <source>
        <dbReference type="Proteomes" id="UP000266934"/>
    </source>
</evidence>
<dbReference type="NCBIfam" id="TIGR01730">
    <property type="entry name" value="RND_mfp"/>
    <property type="match status" value="1"/>
</dbReference>
<dbReference type="Proteomes" id="UP000266934">
    <property type="component" value="Chromosome"/>
</dbReference>
<keyword evidence="6" id="KW-1185">Reference proteome</keyword>
<dbReference type="Gene3D" id="2.40.420.20">
    <property type="match status" value="1"/>
</dbReference>
<feature type="domain" description="Multidrug resistance protein MdtA-like barrel-sandwich hybrid" evidence="3">
    <location>
        <begin position="57"/>
        <end position="175"/>
    </location>
</feature>
<dbReference type="KEGG" id="blag:BLTE_27250"/>
<dbReference type="Gene3D" id="2.40.30.170">
    <property type="match status" value="1"/>
</dbReference>
<dbReference type="Pfam" id="PF25917">
    <property type="entry name" value="BSH_RND"/>
    <property type="match status" value="1"/>
</dbReference>
<evidence type="ECO:0000313" key="5">
    <source>
        <dbReference type="EMBL" id="BBF94040.1"/>
    </source>
</evidence>
<dbReference type="InterPro" id="IPR006143">
    <property type="entry name" value="RND_pump_MFP"/>
</dbReference>
<dbReference type="InterPro" id="IPR058792">
    <property type="entry name" value="Beta-barrel_RND_2"/>
</dbReference>
<reference evidence="5 6" key="1">
    <citation type="submission" date="2018-08" db="EMBL/GenBank/DDBJ databases">
        <title>Complete genome sequencing of Blastochloris tepida GI.</title>
        <authorList>
            <person name="Tsukatani Y."/>
            <person name="Mori H."/>
        </authorList>
    </citation>
    <scope>NUCLEOTIDE SEQUENCE [LARGE SCALE GENOMIC DNA]</scope>
    <source>
        <strain evidence="5 6">GI</strain>
    </source>
</reference>
<evidence type="ECO:0000256" key="1">
    <source>
        <dbReference type="ARBA" id="ARBA00009477"/>
    </source>
</evidence>
<evidence type="ECO:0000256" key="2">
    <source>
        <dbReference type="SAM" id="Coils"/>
    </source>
</evidence>
<dbReference type="GO" id="GO:1990281">
    <property type="term" value="C:efflux pump complex"/>
    <property type="evidence" value="ECO:0007669"/>
    <property type="project" value="TreeGrafter"/>
</dbReference>
<dbReference type="GO" id="GO:0015562">
    <property type="term" value="F:efflux transmembrane transporter activity"/>
    <property type="evidence" value="ECO:0007669"/>
    <property type="project" value="TreeGrafter"/>
</dbReference>
<gene>
    <name evidence="5" type="ORF">BLTE_27250</name>
</gene>
<evidence type="ECO:0000259" key="3">
    <source>
        <dbReference type="Pfam" id="PF25917"/>
    </source>
</evidence>
<feature type="domain" description="CusB-like beta-barrel" evidence="4">
    <location>
        <begin position="189"/>
        <end position="262"/>
    </location>
</feature>
<dbReference type="Pfam" id="PF25954">
    <property type="entry name" value="Beta-barrel_RND_2"/>
    <property type="match status" value="1"/>
</dbReference>
<sequence>MIRLRPLLVLLVIGALAAGLWWWRVGRGPEVTVVTPSRGTAAEIVYATGSVEPVKWAKVGPIVRGRIIERCRCEGKEVKAGQVLARLDDREARHTQRELEARREQAKRDLDRLVELSARGVAAPQSFERAQTELRQIEALIAAQGERIENYRLVSPMDGTVLREDGEVGEVVDTSAVLYRVGQPHPLRLVAEVNEEDIPRVQRGQVTLIRADAFPERTLEGKVDDITPAGDPVAKTFRVYVGLPDDTPLQIGMSVEANIVAQEKANALLVPAEAVTGGAVFVVENGVAVRRKVETGIKGTRAVEILSGVAVGERVVSPVPSRFAGGRVRAIEKPAEGTK</sequence>
<dbReference type="Gene3D" id="2.40.50.100">
    <property type="match status" value="1"/>
</dbReference>
<dbReference type="SUPFAM" id="SSF111369">
    <property type="entry name" value="HlyD-like secretion proteins"/>
    <property type="match status" value="1"/>
</dbReference>
<feature type="coiled-coil region" evidence="2">
    <location>
        <begin position="89"/>
        <end position="147"/>
    </location>
</feature>
<evidence type="ECO:0000259" key="4">
    <source>
        <dbReference type="Pfam" id="PF25954"/>
    </source>
</evidence>
<dbReference type="RefSeq" id="WP_126401192.1">
    <property type="nucleotide sequence ID" value="NZ_AP018907.1"/>
</dbReference>
<protein>
    <submittedName>
        <fullName evidence="5">RND transporter</fullName>
    </submittedName>
</protein>
<dbReference type="Gene3D" id="1.10.287.470">
    <property type="entry name" value="Helix hairpin bin"/>
    <property type="match status" value="1"/>
</dbReference>
<name>A0A348G3A7_9HYPH</name>
<dbReference type="PANTHER" id="PTHR30469:SF15">
    <property type="entry name" value="HLYD FAMILY OF SECRETION PROTEINS"/>
    <property type="match status" value="1"/>
</dbReference>
<proteinExistence type="inferred from homology"/>
<organism evidence="5 6">
    <name type="scientific">Blastochloris tepida</name>
    <dbReference type="NCBI Taxonomy" id="2233851"/>
    <lineage>
        <taxon>Bacteria</taxon>
        <taxon>Pseudomonadati</taxon>
        <taxon>Pseudomonadota</taxon>
        <taxon>Alphaproteobacteria</taxon>
        <taxon>Hyphomicrobiales</taxon>
        <taxon>Blastochloridaceae</taxon>
        <taxon>Blastochloris</taxon>
    </lineage>
</organism>
<dbReference type="PANTHER" id="PTHR30469">
    <property type="entry name" value="MULTIDRUG RESISTANCE PROTEIN MDTA"/>
    <property type="match status" value="1"/>
</dbReference>
<dbReference type="EMBL" id="AP018907">
    <property type="protein sequence ID" value="BBF94040.1"/>
    <property type="molecule type" value="Genomic_DNA"/>
</dbReference>
<comment type="similarity">
    <text evidence="1">Belongs to the membrane fusion protein (MFP) (TC 8.A.1) family.</text>
</comment>
<accession>A0A348G3A7</accession>
<dbReference type="InterPro" id="IPR058625">
    <property type="entry name" value="MdtA-like_BSH"/>
</dbReference>
<dbReference type="AlphaFoldDB" id="A0A348G3A7"/>